<dbReference type="AlphaFoldDB" id="A0A699UAA3"/>
<reference evidence="2" key="1">
    <citation type="journal article" date="2019" name="Sci. Rep.">
        <title>Draft genome of Tanacetum cinerariifolium, the natural source of mosquito coil.</title>
        <authorList>
            <person name="Yamashiro T."/>
            <person name="Shiraishi A."/>
            <person name="Satake H."/>
            <person name="Nakayama K."/>
        </authorList>
    </citation>
    <scope>NUCLEOTIDE SEQUENCE</scope>
</reference>
<feature type="region of interest" description="Disordered" evidence="1">
    <location>
        <begin position="85"/>
        <end position="125"/>
    </location>
</feature>
<organism evidence="2">
    <name type="scientific">Tanacetum cinerariifolium</name>
    <name type="common">Dalmatian daisy</name>
    <name type="synonym">Chrysanthemum cinerariifolium</name>
    <dbReference type="NCBI Taxonomy" id="118510"/>
    <lineage>
        <taxon>Eukaryota</taxon>
        <taxon>Viridiplantae</taxon>
        <taxon>Streptophyta</taxon>
        <taxon>Embryophyta</taxon>
        <taxon>Tracheophyta</taxon>
        <taxon>Spermatophyta</taxon>
        <taxon>Magnoliopsida</taxon>
        <taxon>eudicotyledons</taxon>
        <taxon>Gunneridae</taxon>
        <taxon>Pentapetalae</taxon>
        <taxon>asterids</taxon>
        <taxon>campanulids</taxon>
        <taxon>Asterales</taxon>
        <taxon>Asteraceae</taxon>
        <taxon>Asteroideae</taxon>
        <taxon>Anthemideae</taxon>
        <taxon>Anthemidinae</taxon>
        <taxon>Tanacetum</taxon>
    </lineage>
</organism>
<gene>
    <name evidence="2" type="ORF">Tci_891386</name>
</gene>
<protein>
    <submittedName>
        <fullName evidence="2">Uncharacterized protein</fullName>
    </submittedName>
</protein>
<dbReference type="EMBL" id="BKCJ011314426">
    <property type="protein sequence ID" value="GFD19417.1"/>
    <property type="molecule type" value="Genomic_DNA"/>
</dbReference>
<sequence length="125" mass="13449">GYPIKVRIGERQRDENEPKLLKTTVGRVIPLLPVAPARSSGELEASVDKIFDEGECGGYGVRIQRVDVVVETVVENVAPAQLKRQKKRKIKVVDASEPSHPAKKLKDDHGASGGPTVGGKSQSSI</sequence>
<proteinExistence type="predicted"/>
<comment type="caution">
    <text evidence="2">The sequence shown here is derived from an EMBL/GenBank/DDBJ whole genome shotgun (WGS) entry which is preliminary data.</text>
</comment>
<evidence type="ECO:0000256" key="1">
    <source>
        <dbReference type="SAM" id="MobiDB-lite"/>
    </source>
</evidence>
<accession>A0A699UAA3</accession>
<feature type="non-terminal residue" evidence="2">
    <location>
        <position position="1"/>
    </location>
</feature>
<name>A0A699UAA3_TANCI</name>
<evidence type="ECO:0000313" key="2">
    <source>
        <dbReference type="EMBL" id="GFD19417.1"/>
    </source>
</evidence>